<protein>
    <recommendedName>
        <fullName evidence="8">rRNA (cytosine-N(4)-)-methyltransferase RsmH</fullName>
    </recommendedName>
</protein>
<evidence type="ECO:0000256" key="3">
    <source>
        <dbReference type="ARBA" id="ARBA00022679"/>
    </source>
</evidence>
<dbReference type="InterPro" id="IPR029063">
    <property type="entry name" value="SAM-dependent_MTases_sf"/>
</dbReference>
<dbReference type="GO" id="GO:0071424">
    <property type="term" value="F:rRNA (cytosine-N4-)-methyltransferase activity"/>
    <property type="evidence" value="ECO:0007669"/>
    <property type="project" value="TreeGrafter"/>
</dbReference>
<name>A0AAW1RMN7_9CHLO</name>
<dbReference type="SUPFAM" id="SSF81799">
    <property type="entry name" value="Putative methyltransferase TM0872, insert domain"/>
    <property type="match status" value="1"/>
</dbReference>
<evidence type="ECO:0000256" key="5">
    <source>
        <dbReference type="SAM" id="MobiDB-lite"/>
    </source>
</evidence>
<comment type="caution">
    <text evidence="6">The sequence shown here is derived from an EMBL/GenBank/DDBJ whole genome shotgun (WGS) entry which is preliminary data.</text>
</comment>
<feature type="compositionally biased region" description="Basic residues" evidence="5">
    <location>
        <begin position="347"/>
        <end position="357"/>
    </location>
</feature>
<reference evidence="6 7" key="1">
    <citation type="journal article" date="2024" name="Nat. Commun.">
        <title>Phylogenomics reveals the evolutionary origins of lichenization in chlorophyte algae.</title>
        <authorList>
            <person name="Puginier C."/>
            <person name="Libourel C."/>
            <person name="Otte J."/>
            <person name="Skaloud P."/>
            <person name="Haon M."/>
            <person name="Grisel S."/>
            <person name="Petersen M."/>
            <person name="Berrin J.G."/>
            <person name="Delaux P.M."/>
            <person name="Dal Grande F."/>
            <person name="Keller J."/>
        </authorList>
    </citation>
    <scope>NUCLEOTIDE SEQUENCE [LARGE SCALE GENOMIC DNA]</scope>
    <source>
        <strain evidence="6 7">SAG 2145</strain>
    </source>
</reference>
<gene>
    <name evidence="6" type="ORF">WJX74_001646</name>
</gene>
<evidence type="ECO:0000313" key="7">
    <source>
        <dbReference type="Proteomes" id="UP001438707"/>
    </source>
</evidence>
<dbReference type="InterPro" id="IPR023397">
    <property type="entry name" value="SAM-dep_MeTrfase_MraW_recog"/>
</dbReference>
<dbReference type="EMBL" id="JALJOS010000009">
    <property type="protein sequence ID" value="KAK9834431.1"/>
    <property type="molecule type" value="Genomic_DNA"/>
</dbReference>
<dbReference type="SUPFAM" id="SSF53335">
    <property type="entry name" value="S-adenosyl-L-methionine-dependent methyltransferases"/>
    <property type="match status" value="1"/>
</dbReference>
<comment type="similarity">
    <text evidence="1">Belongs to the methyltransferase superfamily. RsmH family.</text>
</comment>
<dbReference type="InterPro" id="IPR002903">
    <property type="entry name" value="RsmH"/>
</dbReference>
<organism evidence="6 7">
    <name type="scientific">Apatococcus lobatus</name>
    <dbReference type="NCBI Taxonomy" id="904363"/>
    <lineage>
        <taxon>Eukaryota</taxon>
        <taxon>Viridiplantae</taxon>
        <taxon>Chlorophyta</taxon>
        <taxon>core chlorophytes</taxon>
        <taxon>Trebouxiophyceae</taxon>
        <taxon>Chlorellales</taxon>
        <taxon>Chlorellaceae</taxon>
        <taxon>Apatococcus</taxon>
    </lineage>
</organism>
<sequence length="357" mass="39160">MCPAVAQQKQALGTARQAQSDLGSESPQDCWPHQPVLLQEVLGIFQDHEMQVYVDGTLGAGGHAASILQAHPEMQRLVGIDADPSALKIASQRIHLDPEQCNLSLVEANFEDLERVLAERVSEHSLVGRVDGMLLDLGVSSMQLDQAERGFSFQADGPLDMRMGPGALQSAEDIVNTWPEGQLFRIFRDYGEERYARSIAARIASIRMNQPLRTTQDVVAAIGRPGKPSKAKGKGLKQIHPATRVFQALRIAVNDELGVLERALPAAIRCLAPRGRLAVISFHSLEDRIVKQAFRLAAGTASQEPDPSLPFEMQLLEQQQPKPSVKILTKRPMTAGEAENNQNPRSRSAKLRAIQKL</sequence>
<keyword evidence="3" id="KW-0808">Transferase</keyword>
<keyword evidence="4" id="KW-0949">S-adenosyl-L-methionine</keyword>
<dbReference type="PANTHER" id="PTHR11265">
    <property type="entry name" value="S-ADENOSYL-METHYLTRANSFERASE MRAW"/>
    <property type="match status" value="1"/>
</dbReference>
<evidence type="ECO:0000256" key="4">
    <source>
        <dbReference type="ARBA" id="ARBA00022691"/>
    </source>
</evidence>
<keyword evidence="2" id="KW-0489">Methyltransferase</keyword>
<dbReference type="Gene3D" id="1.10.150.170">
    <property type="entry name" value="Putative methyltransferase TM0872, insert domain"/>
    <property type="match status" value="1"/>
</dbReference>
<dbReference type="AlphaFoldDB" id="A0AAW1RMN7"/>
<evidence type="ECO:0008006" key="8">
    <source>
        <dbReference type="Google" id="ProtNLM"/>
    </source>
</evidence>
<evidence type="ECO:0000313" key="6">
    <source>
        <dbReference type="EMBL" id="KAK9834431.1"/>
    </source>
</evidence>
<dbReference type="GO" id="GO:0070475">
    <property type="term" value="P:rRNA base methylation"/>
    <property type="evidence" value="ECO:0007669"/>
    <property type="project" value="TreeGrafter"/>
</dbReference>
<dbReference type="Pfam" id="PF01795">
    <property type="entry name" value="Methyltransf_5"/>
    <property type="match status" value="1"/>
</dbReference>
<dbReference type="PIRSF" id="PIRSF004486">
    <property type="entry name" value="MraW"/>
    <property type="match status" value="1"/>
</dbReference>
<accession>A0AAW1RMN7</accession>
<dbReference type="Gene3D" id="3.40.50.150">
    <property type="entry name" value="Vaccinia Virus protein VP39"/>
    <property type="match status" value="1"/>
</dbReference>
<dbReference type="HAMAP" id="MF_01007">
    <property type="entry name" value="16SrRNA_methyltr_H"/>
    <property type="match status" value="1"/>
</dbReference>
<evidence type="ECO:0000256" key="1">
    <source>
        <dbReference type="ARBA" id="ARBA00010396"/>
    </source>
</evidence>
<dbReference type="NCBIfam" id="TIGR00006">
    <property type="entry name" value="16S rRNA (cytosine(1402)-N(4))-methyltransferase RsmH"/>
    <property type="match status" value="1"/>
</dbReference>
<evidence type="ECO:0000256" key="2">
    <source>
        <dbReference type="ARBA" id="ARBA00022603"/>
    </source>
</evidence>
<keyword evidence="7" id="KW-1185">Reference proteome</keyword>
<feature type="region of interest" description="Disordered" evidence="5">
    <location>
        <begin position="331"/>
        <end position="357"/>
    </location>
</feature>
<dbReference type="Proteomes" id="UP001438707">
    <property type="component" value="Unassembled WGS sequence"/>
</dbReference>
<proteinExistence type="inferred from homology"/>
<dbReference type="PANTHER" id="PTHR11265:SF0">
    <property type="entry name" value="12S RRNA N4-METHYLCYTIDINE METHYLTRANSFERASE"/>
    <property type="match status" value="1"/>
</dbReference>